<reference evidence="4" key="2">
    <citation type="submission" date="2021-04" db="EMBL/GenBank/DDBJ databases">
        <authorList>
            <person name="Podell S."/>
        </authorList>
    </citation>
    <scope>NUCLEOTIDE SEQUENCE</scope>
    <source>
        <strain evidence="4">Hildebrandi</strain>
    </source>
</reference>
<accession>A0A9K3M216</accession>
<dbReference type="Proteomes" id="UP000693970">
    <property type="component" value="Unassembled WGS sequence"/>
</dbReference>
<sequence>MFRDLGDLNQLYSLPLNTLTVVSSSTVPPRRTSISSYGSSSLSGESSVDTYEDEFDIMLSKLPLLEDNGEMIPEQTNHSSFPSMESLKVLVPSRNDGSGTCCTKRSRKYQTGQWNDRYQELLIFQRQHGHLFVPHSYPSNQKLAQWVKRQRYQYKLKQNGQHSTLSIEREELLSSAGFIWDSHAASWQEQFQMLEHFFVAHGHCNVPTRYQGSTALNVWCKHQRKQYKLFQSGLCCTLTQKRVDCLNSIGFNWCPRKNHQSMYRS</sequence>
<gene>
    <name evidence="3" type="ORF">IV203_023731</name>
    <name evidence="4" type="ORF">IV203_033542</name>
</gene>
<feature type="domain" description="Helicase-associated" evidence="2">
    <location>
        <begin position="112"/>
        <end position="178"/>
    </location>
</feature>
<organism evidence="4 5">
    <name type="scientific">Nitzschia inconspicua</name>
    <dbReference type="NCBI Taxonomy" id="303405"/>
    <lineage>
        <taxon>Eukaryota</taxon>
        <taxon>Sar</taxon>
        <taxon>Stramenopiles</taxon>
        <taxon>Ochrophyta</taxon>
        <taxon>Bacillariophyta</taxon>
        <taxon>Bacillariophyceae</taxon>
        <taxon>Bacillariophycidae</taxon>
        <taxon>Bacillariales</taxon>
        <taxon>Bacillariaceae</taxon>
        <taxon>Nitzschia</taxon>
    </lineage>
</organism>
<keyword evidence="4" id="KW-0067">ATP-binding</keyword>
<evidence type="ECO:0000313" key="4">
    <source>
        <dbReference type="EMBL" id="KAG7372818.1"/>
    </source>
</evidence>
<dbReference type="PANTHER" id="PTHR33418">
    <property type="entry name" value="HELICASE-ASSOCIATED"/>
    <property type="match status" value="1"/>
</dbReference>
<evidence type="ECO:0000313" key="3">
    <source>
        <dbReference type="EMBL" id="KAG7340188.1"/>
    </source>
</evidence>
<dbReference type="Pfam" id="PF03457">
    <property type="entry name" value="HA"/>
    <property type="match status" value="2"/>
</dbReference>
<keyword evidence="4" id="KW-0547">Nucleotide-binding</keyword>
<reference evidence="4" key="1">
    <citation type="journal article" date="2021" name="Sci. Rep.">
        <title>Diploid genomic architecture of Nitzschia inconspicua, an elite biomass production diatom.</title>
        <authorList>
            <person name="Oliver A."/>
            <person name="Podell S."/>
            <person name="Pinowska A."/>
            <person name="Traller J.C."/>
            <person name="Smith S.R."/>
            <person name="McClure R."/>
            <person name="Beliaev A."/>
            <person name="Bohutskyi P."/>
            <person name="Hill E.A."/>
            <person name="Rabines A."/>
            <person name="Zheng H."/>
            <person name="Allen L.Z."/>
            <person name="Kuo A."/>
            <person name="Grigoriev I.V."/>
            <person name="Allen A.E."/>
            <person name="Hazlebeck D."/>
            <person name="Allen E.E."/>
        </authorList>
    </citation>
    <scope>NUCLEOTIDE SEQUENCE</scope>
    <source>
        <strain evidence="4">Hildebrandi</strain>
    </source>
</reference>
<evidence type="ECO:0000256" key="1">
    <source>
        <dbReference type="SAM" id="MobiDB-lite"/>
    </source>
</evidence>
<dbReference type="OrthoDB" id="42040at2759"/>
<name>A0A9K3M216_9STRA</name>
<dbReference type="InterPro" id="IPR005114">
    <property type="entry name" value="Helicase_assoc"/>
</dbReference>
<feature type="region of interest" description="Disordered" evidence="1">
    <location>
        <begin position="25"/>
        <end position="45"/>
    </location>
</feature>
<dbReference type="EMBL" id="JAGRRH010000027">
    <property type="protein sequence ID" value="KAG7340188.1"/>
    <property type="molecule type" value="Genomic_DNA"/>
</dbReference>
<protein>
    <submittedName>
        <fullName evidence="4">Helicase domain protein</fullName>
    </submittedName>
</protein>
<keyword evidence="4" id="KW-0347">Helicase</keyword>
<feature type="domain" description="Helicase-associated" evidence="2">
    <location>
        <begin position="184"/>
        <end position="251"/>
    </location>
</feature>
<dbReference type="EMBL" id="JAGRRH010000002">
    <property type="protein sequence ID" value="KAG7372818.1"/>
    <property type="molecule type" value="Genomic_DNA"/>
</dbReference>
<proteinExistence type="predicted"/>
<dbReference type="AlphaFoldDB" id="A0A9K3M216"/>
<keyword evidence="4" id="KW-0378">Hydrolase</keyword>
<evidence type="ECO:0000313" key="5">
    <source>
        <dbReference type="Proteomes" id="UP000693970"/>
    </source>
</evidence>
<comment type="caution">
    <text evidence="4">The sequence shown here is derived from an EMBL/GenBank/DDBJ whole genome shotgun (WGS) entry which is preliminary data.</text>
</comment>
<keyword evidence="5" id="KW-1185">Reference proteome</keyword>
<feature type="compositionally biased region" description="Low complexity" evidence="1">
    <location>
        <begin position="33"/>
        <end position="45"/>
    </location>
</feature>
<evidence type="ECO:0000259" key="2">
    <source>
        <dbReference type="Pfam" id="PF03457"/>
    </source>
</evidence>
<dbReference type="GO" id="GO:0004386">
    <property type="term" value="F:helicase activity"/>
    <property type="evidence" value="ECO:0007669"/>
    <property type="project" value="UniProtKB-KW"/>
</dbReference>
<dbReference type="PANTHER" id="PTHR33418:SF1">
    <property type="entry name" value="HELICASE-ASSOCIATED DOMAIN-CONTAINING PROTEIN"/>
    <property type="match status" value="1"/>
</dbReference>